<keyword evidence="2" id="KW-1185">Reference proteome</keyword>
<evidence type="ECO:0000313" key="1">
    <source>
        <dbReference type="EMBL" id="KAH6924753.1"/>
    </source>
</evidence>
<protein>
    <submittedName>
        <fullName evidence="1">Uncharacterized protein</fullName>
    </submittedName>
</protein>
<organism evidence="1 2">
    <name type="scientific">Hyalomma asiaticum</name>
    <name type="common">Tick</name>
    <dbReference type="NCBI Taxonomy" id="266040"/>
    <lineage>
        <taxon>Eukaryota</taxon>
        <taxon>Metazoa</taxon>
        <taxon>Ecdysozoa</taxon>
        <taxon>Arthropoda</taxon>
        <taxon>Chelicerata</taxon>
        <taxon>Arachnida</taxon>
        <taxon>Acari</taxon>
        <taxon>Parasitiformes</taxon>
        <taxon>Ixodida</taxon>
        <taxon>Ixodoidea</taxon>
        <taxon>Ixodidae</taxon>
        <taxon>Hyalomminae</taxon>
        <taxon>Hyalomma</taxon>
    </lineage>
</organism>
<sequence length="152" mass="16962">MARRSFVRLILLGILCCSPVQKAGAGRLLNKLLGGSSDVEEDAKLSPAGLMHKNGYPVQVHHVITEDDYILEVDRMPYGVQGDTPNRRTPVLLVHGIISSSADFVINKPHQSAGFLLADRGFDVWLVNCRGTPYSNYHKTLTTSDPEFWEWR</sequence>
<accession>A0ACB7RTN9</accession>
<proteinExistence type="predicted"/>
<comment type="caution">
    <text evidence="1">The sequence shown here is derived from an EMBL/GenBank/DDBJ whole genome shotgun (WGS) entry which is preliminary data.</text>
</comment>
<dbReference type="Proteomes" id="UP000821845">
    <property type="component" value="Chromosome 8"/>
</dbReference>
<reference evidence="1" key="1">
    <citation type="submission" date="2020-05" db="EMBL/GenBank/DDBJ databases">
        <title>Large-scale comparative analyses of tick genomes elucidate their genetic diversity and vector capacities.</title>
        <authorList>
            <person name="Jia N."/>
            <person name="Wang J."/>
            <person name="Shi W."/>
            <person name="Du L."/>
            <person name="Sun Y."/>
            <person name="Zhan W."/>
            <person name="Jiang J."/>
            <person name="Wang Q."/>
            <person name="Zhang B."/>
            <person name="Ji P."/>
            <person name="Sakyi L.B."/>
            <person name="Cui X."/>
            <person name="Yuan T."/>
            <person name="Jiang B."/>
            <person name="Yang W."/>
            <person name="Lam T.T.-Y."/>
            <person name="Chang Q."/>
            <person name="Ding S."/>
            <person name="Wang X."/>
            <person name="Zhu J."/>
            <person name="Ruan X."/>
            <person name="Zhao L."/>
            <person name="Wei J."/>
            <person name="Que T."/>
            <person name="Du C."/>
            <person name="Cheng J."/>
            <person name="Dai P."/>
            <person name="Han X."/>
            <person name="Huang E."/>
            <person name="Gao Y."/>
            <person name="Liu J."/>
            <person name="Shao H."/>
            <person name="Ye R."/>
            <person name="Li L."/>
            <person name="Wei W."/>
            <person name="Wang X."/>
            <person name="Wang C."/>
            <person name="Yang T."/>
            <person name="Huo Q."/>
            <person name="Li W."/>
            <person name="Guo W."/>
            <person name="Chen H."/>
            <person name="Zhou L."/>
            <person name="Ni X."/>
            <person name="Tian J."/>
            <person name="Zhou Y."/>
            <person name="Sheng Y."/>
            <person name="Liu T."/>
            <person name="Pan Y."/>
            <person name="Xia L."/>
            <person name="Li J."/>
            <person name="Zhao F."/>
            <person name="Cao W."/>
        </authorList>
    </citation>
    <scope>NUCLEOTIDE SEQUENCE</scope>
    <source>
        <strain evidence="1">Hyas-2018</strain>
    </source>
</reference>
<evidence type="ECO:0000313" key="2">
    <source>
        <dbReference type="Proteomes" id="UP000821845"/>
    </source>
</evidence>
<dbReference type="EMBL" id="CM023488">
    <property type="protein sequence ID" value="KAH6924753.1"/>
    <property type="molecule type" value="Genomic_DNA"/>
</dbReference>
<gene>
    <name evidence="1" type="ORF">HPB50_023788</name>
</gene>
<name>A0ACB7RTN9_HYAAI</name>